<evidence type="ECO:0000256" key="4">
    <source>
        <dbReference type="ARBA" id="ARBA00022448"/>
    </source>
</evidence>
<evidence type="ECO:0000256" key="11">
    <source>
        <dbReference type="ARBA" id="ARBA00023136"/>
    </source>
</evidence>
<evidence type="ECO:0000256" key="10">
    <source>
        <dbReference type="ARBA" id="ARBA00023128"/>
    </source>
</evidence>
<comment type="subcellular location">
    <subcellularLocation>
        <location evidence="1 12">Mitochondrion membrane</location>
        <topology evidence="1 12">Single-pass membrane protein</topology>
    </subcellularLocation>
</comment>
<sequence length="52" mass="6425">MPQMSPMWWTTLFSLFLLSFLLVMMIMYFNKEYKPITPQVESKKMSTLNWKW</sequence>
<evidence type="ECO:0000313" key="14">
    <source>
        <dbReference type="EMBL" id="AOW68976.1"/>
    </source>
</evidence>
<evidence type="ECO:0000256" key="1">
    <source>
        <dbReference type="ARBA" id="ARBA00004304"/>
    </source>
</evidence>
<keyword evidence="5 12" id="KW-0138">CF(0)</keyword>
<keyword evidence="7 12" id="KW-0375">Hydrogen ion transport</keyword>
<dbReference type="RefSeq" id="YP_009450286.1">
    <property type="nucleotide sequence ID" value="NC_036671.1"/>
</dbReference>
<protein>
    <recommendedName>
        <fullName evidence="12">ATP synthase complex subunit 8</fullName>
    </recommendedName>
</protein>
<geneLocation type="mitochondrion" evidence="14"/>
<dbReference type="EMBL" id="KX034086">
    <property type="protein sequence ID" value="AOW68976.1"/>
    <property type="molecule type" value="Genomic_DNA"/>
</dbReference>
<evidence type="ECO:0000256" key="7">
    <source>
        <dbReference type="ARBA" id="ARBA00022781"/>
    </source>
</evidence>
<gene>
    <name evidence="14" type="primary">ATP8</name>
</gene>
<reference evidence="14" key="1">
    <citation type="submission" date="2016-04" db="EMBL/GenBank/DDBJ databases">
        <title>Complete mitochondrial genome of Notonecta chinensis.</title>
        <authorList>
            <person name="Li M."/>
        </authorList>
    </citation>
    <scope>NUCLEOTIDE SEQUENCE</scope>
</reference>
<keyword evidence="6 12" id="KW-0812">Transmembrane</keyword>
<comment type="similarity">
    <text evidence="2 12">Belongs to the ATPase protein 8 family.</text>
</comment>
<evidence type="ECO:0000256" key="13">
    <source>
        <dbReference type="SAM" id="Phobius"/>
    </source>
</evidence>
<dbReference type="InterPro" id="IPR001421">
    <property type="entry name" value="ATP8_metazoa"/>
</dbReference>
<dbReference type="GO" id="GO:0015986">
    <property type="term" value="P:proton motive force-driven ATP synthesis"/>
    <property type="evidence" value="ECO:0007669"/>
    <property type="project" value="InterPro"/>
</dbReference>
<keyword evidence="8 13" id="KW-1133">Transmembrane helix</keyword>
<dbReference type="AlphaFoldDB" id="A0A343A055"/>
<evidence type="ECO:0000256" key="8">
    <source>
        <dbReference type="ARBA" id="ARBA00022989"/>
    </source>
</evidence>
<dbReference type="GO" id="GO:0031966">
    <property type="term" value="C:mitochondrial membrane"/>
    <property type="evidence" value="ECO:0007669"/>
    <property type="project" value="UniProtKB-SubCell"/>
</dbReference>
<keyword evidence="4 12" id="KW-0813">Transport</keyword>
<keyword evidence="11 13" id="KW-0472">Membrane</keyword>
<accession>A0A343A055</accession>
<evidence type="ECO:0000256" key="2">
    <source>
        <dbReference type="ARBA" id="ARBA00008892"/>
    </source>
</evidence>
<dbReference type="GO" id="GO:0015078">
    <property type="term" value="F:proton transmembrane transporter activity"/>
    <property type="evidence" value="ECO:0007669"/>
    <property type="project" value="InterPro"/>
</dbReference>
<evidence type="ECO:0000256" key="9">
    <source>
        <dbReference type="ARBA" id="ARBA00023065"/>
    </source>
</evidence>
<evidence type="ECO:0000256" key="3">
    <source>
        <dbReference type="ARBA" id="ARBA00011291"/>
    </source>
</evidence>
<evidence type="ECO:0000256" key="6">
    <source>
        <dbReference type="ARBA" id="ARBA00022692"/>
    </source>
</evidence>
<feature type="transmembrane region" description="Helical" evidence="13">
    <location>
        <begin position="6"/>
        <end position="29"/>
    </location>
</feature>
<dbReference type="CTD" id="4509"/>
<dbReference type="Pfam" id="PF00895">
    <property type="entry name" value="ATP-synt_8"/>
    <property type="match status" value="1"/>
</dbReference>
<organism evidence="14">
    <name type="scientific">Notonecta chinensis</name>
    <dbReference type="NCBI Taxonomy" id="642072"/>
    <lineage>
        <taxon>Eukaryota</taxon>
        <taxon>Metazoa</taxon>
        <taxon>Ecdysozoa</taxon>
        <taxon>Arthropoda</taxon>
        <taxon>Hexapoda</taxon>
        <taxon>Insecta</taxon>
        <taxon>Pterygota</taxon>
        <taxon>Neoptera</taxon>
        <taxon>Paraneoptera</taxon>
        <taxon>Hemiptera</taxon>
        <taxon>Heteroptera</taxon>
        <taxon>Panheteroptera</taxon>
        <taxon>Nepomorpha</taxon>
        <taxon>Notonectidae</taxon>
        <taxon>Notonectinae</taxon>
        <taxon>Notonecta</taxon>
    </lineage>
</organism>
<evidence type="ECO:0000256" key="12">
    <source>
        <dbReference type="RuleBase" id="RU003661"/>
    </source>
</evidence>
<name>A0A343A055_9HEMI</name>
<keyword evidence="10 12" id="KW-0496">Mitochondrion</keyword>
<dbReference type="GO" id="GO:0045259">
    <property type="term" value="C:proton-transporting ATP synthase complex"/>
    <property type="evidence" value="ECO:0007669"/>
    <property type="project" value="UniProtKB-KW"/>
</dbReference>
<keyword evidence="9 12" id="KW-0406">Ion transport</keyword>
<dbReference type="GeneID" id="35448096"/>
<evidence type="ECO:0000256" key="5">
    <source>
        <dbReference type="ARBA" id="ARBA00022547"/>
    </source>
</evidence>
<proteinExistence type="inferred from homology"/>
<comment type="subunit">
    <text evidence="3">F-type ATPases have 2 components, CF(1) - the catalytic core - and CF(0) - the membrane proton channel.</text>
</comment>